<feature type="coiled-coil region" evidence="1">
    <location>
        <begin position="302"/>
        <end position="370"/>
    </location>
</feature>
<evidence type="ECO:0000313" key="3">
    <source>
        <dbReference type="EMBL" id="CAE7251225.1"/>
    </source>
</evidence>
<dbReference type="GO" id="GO:0003341">
    <property type="term" value="P:cilium movement"/>
    <property type="evidence" value="ECO:0007669"/>
    <property type="project" value="InterPro"/>
</dbReference>
<accession>A0A812M328</accession>
<sequence>MPPPTFKPGSASHDFIRLVERTTNALVTKEDGVLEEVKKALIRVHQQYDQVHEEAEAKQARLNRLRDAIRTADQEHMDMNKGESADKIYETEDVLNKQLIELTGYDAKRGKQVDEKGGLIKEAETTRKVYEHMLKRTQREQAIVKQKLFKLEEHLSRKNRELQQKQTEREEARCAKIQMDKTLKSYDQEAKTELYVRDSALEAIHGELEKRKEATADRAKLDSWLQGVALAAANDAFNASAGRLRKLYAIEKLSGNCLQKTTFEQVQRSQTTEDGFQAIRDITGLSDVMDIVHKFLNREVEHESLKNSVKEAEGNLDLLRQRHEKLKQEMEGLPVDHIKSRSPMALRKKLEQAEQKLNEAIEEQEACSVQLQKATLQSEHMKRWAARMGGVLAKVEEPAKVDVPADLPVFFRKFGFAVKKFIKRVSDQIKAGKINRKILRDFEKDENKEQKDLLSDKTFLYSGNKRVPSPDKEGQVFPTPWQGAGDGAEDHQPMNHAEERDKCKNDSFTFVAAKTKMPDDKQRKGPGK</sequence>
<name>A0A812M328_9DINO</name>
<dbReference type="GO" id="GO:0035253">
    <property type="term" value="C:ciliary rootlet"/>
    <property type="evidence" value="ECO:0007669"/>
    <property type="project" value="TreeGrafter"/>
</dbReference>
<proteinExistence type="predicted"/>
<comment type="caution">
    <text evidence="3">The sequence shown here is derived from an EMBL/GenBank/DDBJ whole genome shotgun (WGS) entry which is preliminary data.</text>
</comment>
<keyword evidence="4" id="KW-1185">Reference proteome</keyword>
<evidence type="ECO:0000313" key="4">
    <source>
        <dbReference type="Proteomes" id="UP000601435"/>
    </source>
</evidence>
<dbReference type="Proteomes" id="UP000601435">
    <property type="component" value="Unassembled WGS sequence"/>
</dbReference>
<protein>
    <submittedName>
        <fullName evidence="3">Uncharacterized protein</fullName>
    </submittedName>
</protein>
<dbReference type="OrthoDB" id="10255247at2759"/>
<dbReference type="GO" id="GO:0036064">
    <property type="term" value="C:ciliary basal body"/>
    <property type="evidence" value="ECO:0007669"/>
    <property type="project" value="TreeGrafter"/>
</dbReference>
<evidence type="ECO:0000256" key="1">
    <source>
        <dbReference type="SAM" id="Coils"/>
    </source>
</evidence>
<dbReference type="InterPro" id="IPR033192">
    <property type="entry name" value="ODAD3"/>
</dbReference>
<dbReference type="EMBL" id="CAJNJA010009847">
    <property type="protein sequence ID" value="CAE7251225.1"/>
    <property type="molecule type" value="Genomic_DNA"/>
</dbReference>
<dbReference type="AlphaFoldDB" id="A0A812M328"/>
<feature type="compositionally biased region" description="Basic and acidic residues" evidence="2">
    <location>
        <begin position="488"/>
        <end position="505"/>
    </location>
</feature>
<evidence type="ECO:0000256" key="2">
    <source>
        <dbReference type="SAM" id="MobiDB-lite"/>
    </source>
</evidence>
<feature type="region of interest" description="Disordered" evidence="2">
    <location>
        <begin position="464"/>
        <end position="506"/>
    </location>
</feature>
<feature type="coiled-coil region" evidence="1">
    <location>
        <begin position="120"/>
        <end position="175"/>
    </location>
</feature>
<dbReference type="GO" id="GO:0036158">
    <property type="term" value="P:outer dynein arm assembly"/>
    <property type="evidence" value="ECO:0007669"/>
    <property type="project" value="InterPro"/>
</dbReference>
<keyword evidence="1" id="KW-0175">Coiled coil</keyword>
<dbReference type="PANTHER" id="PTHR46518:SF1">
    <property type="entry name" value="OUTER DYNEIN ARM-DOCKING COMPLEX SUBUNIT 3"/>
    <property type="match status" value="1"/>
</dbReference>
<feature type="coiled-coil region" evidence="1">
    <location>
        <begin position="34"/>
        <end position="75"/>
    </location>
</feature>
<dbReference type="PANTHER" id="PTHR46518">
    <property type="entry name" value="COILED-COIL DOMAIN-CONTAINING PROTEIN 151"/>
    <property type="match status" value="1"/>
</dbReference>
<dbReference type="GO" id="GO:0097542">
    <property type="term" value="C:ciliary tip"/>
    <property type="evidence" value="ECO:0007669"/>
    <property type="project" value="TreeGrafter"/>
</dbReference>
<gene>
    <name evidence="3" type="ORF">SNEC2469_LOCUS5219</name>
</gene>
<reference evidence="3" key="1">
    <citation type="submission" date="2021-02" db="EMBL/GenBank/DDBJ databases">
        <authorList>
            <person name="Dougan E. K."/>
            <person name="Rhodes N."/>
            <person name="Thang M."/>
            <person name="Chan C."/>
        </authorList>
    </citation>
    <scope>NUCLEOTIDE SEQUENCE</scope>
</reference>
<organism evidence="3 4">
    <name type="scientific">Symbiodinium necroappetens</name>
    <dbReference type="NCBI Taxonomy" id="1628268"/>
    <lineage>
        <taxon>Eukaryota</taxon>
        <taxon>Sar</taxon>
        <taxon>Alveolata</taxon>
        <taxon>Dinophyceae</taxon>
        <taxon>Suessiales</taxon>
        <taxon>Symbiodiniaceae</taxon>
        <taxon>Symbiodinium</taxon>
    </lineage>
</organism>